<comment type="caution">
    <text evidence="6">The sequence shown here is derived from an EMBL/GenBank/DDBJ whole genome shotgun (WGS) entry which is preliminary data.</text>
</comment>
<feature type="region of interest" description="Disordered" evidence="4">
    <location>
        <begin position="527"/>
        <end position="549"/>
    </location>
</feature>
<dbReference type="CDD" id="cd11304">
    <property type="entry name" value="Cadherin_repeat"/>
    <property type="match status" value="2"/>
</dbReference>
<dbReference type="PANTHER" id="PTHR45739">
    <property type="entry name" value="MATRIX PROTEIN, PUTATIVE-RELATED"/>
    <property type="match status" value="1"/>
</dbReference>
<dbReference type="InterPro" id="IPR015919">
    <property type="entry name" value="Cadherin-like_sf"/>
</dbReference>
<dbReference type="InterPro" id="IPR043824">
    <property type="entry name" value="DUF5801"/>
</dbReference>
<dbReference type="NCBIfam" id="TIGR01965">
    <property type="entry name" value="VCBS_repeat"/>
    <property type="match status" value="5"/>
</dbReference>
<dbReference type="InterPro" id="IPR051561">
    <property type="entry name" value="FRAS1_ECM"/>
</dbReference>
<feature type="region of interest" description="Disordered" evidence="4">
    <location>
        <begin position="2836"/>
        <end position="2855"/>
    </location>
</feature>
<gene>
    <name evidence="6" type="ORF">A4A58_17755</name>
</gene>
<dbReference type="SMART" id="SM00112">
    <property type="entry name" value="CA"/>
    <property type="match status" value="2"/>
</dbReference>
<dbReference type="PRINTS" id="PR00313">
    <property type="entry name" value="CABNDNGRPT"/>
</dbReference>
<dbReference type="GO" id="GO:0016020">
    <property type="term" value="C:membrane"/>
    <property type="evidence" value="ECO:0007669"/>
    <property type="project" value="InterPro"/>
</dbReference>
<feature type="domain" description="Cadherin" evidence="5">
    <location>
        <begin position="4654"/>
        <end position="4748"/>
    </location>
</feature>
<keyword evidence="2" id="KW-0677">Repeat</keyword>
<feature type="compositionally biased region" description="Polar residues" evidence="4">
    <location>
        <begin position="1490"/>
        <end position="1504"/>
    </location>
</feature>
<dbReference type="GO" id="GO:0009653">
    <property type="term" value="P:anatomical structure morphogenesis"/>
    <property type="evidence" value="ECO:0007669"/>
    <property type="project" value="TreeGrafter"/>
</dbReference>
<protein>
    <recommendedName>
        <fullName evidence="5">Cadherin domain-containing protein</fullName>
    </recommendedName>
</protein>
<feature type="domain" description="Cadherin" evidence="5">
    <location>
        <begin position="4552"/>
        <end position="4644"/>
    </location>
</feature>
<dbReference type="Pfam" id="PF17803">
    <property type="entry name" value="Cadherin_4"/>
    <property type="match status" value="2"/>
</dbReference>
<dbReference type="EMBL" id="LVYV01000055">
    <property type="protein sequence ID" value="KZD20585.1"/>
    <property type="molecule type" value="Genomic_DNA"/>
</dbReference>
<accession>A0A163X8X8</accession>
<keyword evidence="7" id="KW-1185">Reference proteome</keyword>
<evidence type="ECO:0000256" key="3">
    <source>
        <dbReference type="ARBA" id="ARBA00023180"/>
    </source>
</evidence>
<dbReference type="PANTHER" id="PTHR45739:SF1">
    <property type="entry name" value="EXTRACELLULAR MATRIX ORGANIZING PROTEIN FRAS1"/>
    <property type="match status" value="1"/>
</dbReference>
<dbReference type="InterPro" id="IPR018511">
    <property type="entry name" value="Hemolysin-typ_Ca-bd_CS"/>
</dbReference>
<dbReference type="GO" id="GO:0005509">
    <property type="term" value="F:calcium ion binding"/>
    <property type="evidence" value="ECO:0007669"/>
    <property type="project" value="InterPro"/>
</dbReference>
<dbReference type="PROSITE" id="PS00330">
    <property type="entry name" value="HEMOLYSIN_CALCIUM"/>
    <property type="match status" value="7"/>
</dbReference>
<dbReference type="Pfam" id="PF16184">
    <property type="entry name" value="Cadherin_3"/>
    <property type="match status" value="1"/>
</dbReference>
<feature type="compositionally biased region" description="Polar residues" evidence="4">
    <location>
        <begin position="2836"/>
        <end position="2849"/>
    </location>
</feature>
<evidence type="ECO:0000313" key="7">
    <source>
        <dbReference type="Proteomes" id="UP000076574"/>
    </source>
</evidence>
<dbReference type="SUPFAM" id="SSF51120">
    <property type="entry name" value="beta-Roll"/>
    <property type="match status" value="3"/>
</dbReference>
<dbReference type="PROSITE" id="PS50268">
    <property type="entry name" value="CADHERIN_2"/>
    <property type="match status" value="2"/>
</dbReference>
<dbReference type="SUPFAM" id="SSF49313">
    <property type="entry name" value="Cadherin-like"/>
    <property type="match status" value="3"/>
</dbReference>
<dbReference type="InterPro" id="IPR039005">
    <property type="entry name" value="CSPG_rpt"/>
</dbReference>
<sequence length="5746" mass="582929">MNAPVLLAQLAGSTTQAPPSPKNLKLEKPQNGQAISVHLDGNTKLDFADIASEKLTFVKVGEKLIILFDNQSTVTVDPVFDSMGKPLTDLAFDMGSDRTLTGEQFAQTFPITTDQSVLPAAGGATGPTGGANFGDATVGALGASGARLALLTGEDTGGGFGTLDDGTPNPSPIPGGVTAVTLNEDGFADGNLGGTGDSGGTATSVTGSLNVDFGTDFVNRSFAFSLNQPTLAGLTSDGQTVQLAFTTVNGQPVMIGYVGGDFTVAANQVFTVSLDASSLQGSYTFTLLRPLDHPIHGTEDTINLSINVIATDGSGDTAPVTISIGINDDTPVIGTPADAALTDPLSGNPATQTGSLGISWGADRYNDHVDGGVSATTGATGDRSVVFANTQVTATGDGATAIGTLTSHGETVHYVLLENGTVLVAYTGATAPTSLASLQQSGTPSGEGEGGEGGIAGNIVFVVTLSDASNSGSYVVTQYRSLDHDNGSATFQNIDLAFNFTATDSDGDTVNGTLHAVIADTVPVVTGPADESTVNEGNGETPPSEGGGDMPSLLVVGGSFTPKDTGAVSLHIDWRSDNQNPTAAGGAHDRSVTFTAATQTALENLGLTSDGATIIYTISADGTLLTATTAASEGHSARTIFTVQLSDSGNGSYDFTLLDNLDHRGSSEGSQALTFGFIATDSDGDSTVPANFTVNITDDVPTAGGIESQTLSEQTQSGATNGFVSTSLDSVSLNINWGADDVNNNGASIDRKVAFTAAAAPSGLTSNGEAITYVLSENGTLLTASAGERVVFTVKLSDVDSGTYTFTLLDNLDHVGANGASIALGFNFTATDADGDPVGSSFTVNINDDVPTTGAIAGETLVESTSAESSNAFIAKALNGISLNVDWNSDDANAGGTNDRSVAFTTSAAPSGLTSNGQTIIYTLSDNGMLLTATAGARTVFTVQLSDTGNGTYTFNLLDNLDHAGANGASLPLTFSFTATDSDGDTTSPASFTVNVTDDSPSIGTTDVLTLVESTSPSSSNAFISATATGSLAVDWNSDDNNQVSGPGASDRSVAFTAATLTSLNALHLTSNGTALTYSFSDNGQLLTAKAGGTTVFTVQLSDTANGTYTFKLLDNLDHASGNDKNDLALTFGFTATDSDGDTTAPANFTVHVTDDVPVAGVGDTRGVDEDDLLSGTSPNFFDLQVGGRLNIDWNSDDHDGGNVANRSVSFEHTTAADNVAVRDANNNLVNLTSDGATVHYAIIGEDLVAYTGNNPFFNRVFVVSLDDDNTGSYTFTLLGHVDHPTADGQNTLTFTFDYTATDSDGDKSSSVFSVTVKDDVPTIGNTESESVREDSLPTTFYDTTFPDAPNSTVQLGDLNINWGADNNNSGATNNRSVVFTTAAGATGLTSDGTAIVYSISADGTVLTAKAGVRTVFTVELSDSGDGSYKFTLFDNIDHAASGQNDDSRTLSFGIKATDSDGDSATADFAVSIVDDAPEAHTGDGRTINENDLSNGTSPSASGLTATGDLNISWGADDANPSAGGGLGDRAVGFRFNSAADNVDAENSNGQNLTLRSDGQTVQYAFDGQKLVGYIGANLASGTRIFEVTLSDANDGSYTFKLLGNLDHPTGSGTNLVNLTFGYTATDGDGDTSSSNFTVTIRDDVPEIGAPVASTLTEDTTIVGGGEEFVPQTALNKSLNINWGADDNNSGTANRSVAFSSSIDSGDSVHTTGSGSPVLKSDGVTVQFLRISDTEIWGMANDNGGSLTINDRKVFHITLSDTGNGTYTFELLDNLDHVGSGQGSALSLQLGFVATDADGDTDSSSFTVTISDDNGRPFIGTAQAVSVDEDGLTGGNTQPATGDLAGAATSAMGSLAISWGADNNNSGAADRSVAFSGISDGQNAMSNVGPLTVDGAQVKLWVVGNTVYGYTGSNPMNGSTPPSAGSQVFTVSLSDLSSGNYTFNLLKHLDHPAGNNENDITLSFGYQATDADGDVTAASTFTVTVNDDSPVTTGAVTAATVLDDDAFAGGNASGTGDVTNATSATGAAGALFSAGADGFKSVTLGSITAFSAIYKDANGVAHQESVTWGSASVSGGVTTWTAIGAVSGATVATLAIGANGSYTFTTSRPLVHSTAGANEENLSLTFNYTVTDADNDPATGSLTVNVNDDTPVSQGTVTAATTLDDEAQTVFTPTNAGGASGDVSTDTNTTSGAASSLFTAGADGFKSVAMTSATFGVVYRDANGFALTETATWGSPVVGANGATTWTATSNHYGSAAVLVIGVNGSYTLTVNAPIAHATPGTAEENKALTFNFTVTDGDGDTATGSLTVNVNDDTPVSKGIVTAATTLDDEAQTVFPANAGGVSGDVSPDTNTATGVAGSLFTAGADGVKSVAMTSATFGVIYKDANGFAQAETATWGSPVVGANGATTWTATSAHYGSAAVLVIGANGSYTLTVNAPIAHAISGTTEENKALTFNITVSDGDGDTATGSLTVNINDDTVVLGTAVAGFVDEGNLAGGNKDDGHPGDLTIAQGDNGTRTTSGSLAIAFGADGKAATVTGGTSTQTFTFSGNNNLTADLIVTQGTVNHPSASGIVFGGINNPIIINANDSLPFKLDAIDLGLSGAQTTPTVILKGYDSNNNLVATYTLSVANVASLVSGTPTHFNAAGTPFANVLIDRLEIYTGNGFSGYVMADNLVVTQNTSSGPIVVDAAVTFTDHSNGLANLVVKDVNGNDVTASLTSNGAAVHYAMIDAVTLIGYTGATAPTSLSDARVVFSAVLSSAAANGSYTFTQNANLDHPIAGQDDDLVFTFNFTAKDGDGDKANGHFTVTVDDDAPTATAAVLTGAVYESELSTATGDLSTGTQAGNADNKNGDAGTDDSILVGNLSSLVSMGADSPGTFVVETTGLSASLTSLTSGGVALTYTVVGNTLIAWAGSNQIFTFAVNASTGAYTFTLKGQIDHVANYVIDNASIPVAAIDQPGEIYAVAAINGNPRAFEGRLPDGDVIISITNSGNTAVNWVLDNTSGGTDYPLSIAANTTIFINVGQISTPPNVHFELTGPGAPNGQTTVNSGHQDIAVTGGTDTLALDLSSAVTVRDGDGDTVALHDQLIVTVTDDAPVLAGAAATVTVDETSTPLAQVAYGSLKITIGGDKVGAHLDFATDSNGQPVHPAGLTSDGVALDYVLRTTQYGEKQLVAFKHGDTVDNPVFIAALSSPSNPTYIFTLFQNLDHAANSNTLDLGFTVRATDGDGDYVDQAIHINVTDSVPTIPATTVQRAGVQDDALINGNPEPGDTATASGTLSHNFGADSNGHLSWVSATLPTGGYTSVINGNVFEVYQLQNNVNVKVFTVTLNPTTGEYQVEQFAAIHHPDGAGELGEGFNLSYRVTDGDGDYVESYLRVVVGDDVPVIIGNATQANLLTNGDFSGGSSWHDASYGDWATGATGWKITGTEAGQTGVQLERVPSGYFGVVTSNGEPMVDLGASPGNIAVSQTLNGLTAGQHYTLSFEIGTYDPSSSGLQVYWNGQLFGTYAPGSTMAIQTLDLIAAGGANTVTFKEVGYAGDNTGTYLANVSLVQASSTSLPLFHADIGEDGSSVVSLVSGTNYRFGADGPGSVAFDTAHATISTPTGTTLGVPSISYDPVTGKVTVNPGWGFNGLSEGEIATLSVPFTATDADGDSKSGVYQFTIHGTNDAVGTSIGFPDTGTMTEYAETDPQAGSTADRTRFNDSSSGGGYNGGGFWIYDDQGNTHTLTVTPQGAGYIGYVTAVVAEETLNDGNGFVDWQYHVTDAQLNFLGAGETKQEVFRILVSDGHGSSAYRDITVTLVGSNDKPVISIDGGDSDHVFLTETNAGLTANGTLSVTDVDLSDTVTANVLSVTASGSGIESHFTNAQLLAFMTVATGDVTPAGSATGDFAWAFNSQGQAFDFLPNGWESVLSYTIQVSDGHGGTDTHVVEIKLHGTNDAPVVDLNGAATAGNDVVVTAVEQYPQWILNDAILTDVDSTTMHSMKVTLTTQPDGLGVEGLSFNTSATNALTAAGLTYGYDATTGVLTVIGDASNAVYQTIMRGVVYQYTGDAPSTGDRTVTVVVNDGLDNSITHTATVHVLPMNDAPSLAGPLSATVTEGGIHTLTAAELGYTDPDNIDSGVVFHVSGVQHGTITNGGAPATSFTAAELAQGLIAFTHDGSDGSPTTFQVYVEDGNQDGSTPLPGTFTFTVNGVNDAPVNTLPAGPLTVAEDTPLAITGLSISDSDAGTSSVTTTLSVTSGMLTVLGGSGVTVAGNGSATVTLTGSQADINAALALANGVVYQDALNHNGGVDLTVTTSDLGHSGSGGVLTDTDTIHINVTPVNDAPVTVNDVYTITEDQVLTGVNVLANDSDPEGSTLQRVGNLGGFLGPFASGSLTQSGDLTVMPTVNGSGIVVLTYQASDGTVSTQGTITVNVRPVADAAVLTASGGNEDNAFAIHIALGDTDGSEKATHIELSGYPAGTTFNQGSLQGAVWVIDNPAGIDLAHLTATTPTNYNGTFNLGVSVTVVDHATLTTGLATDTATSTGSLTVTVNAVNDAPVITSGATASEAENTAISNVVYQIVANDPDAGTTLTYSLTGDDAGKFDVSSTGAVTFKVSPDFEAPTDTGTNNTYDIIVHANDGTLDTTKAVAITVTNVNEAPAITSGATASEAENTAISNVVYQIAANDPDAGTTLTYSLSGDDAGKFDVSSIGAVTFKVSPNFEAPTDTGTNNTYDIIVHANDGTNDISKAVAISVTDVVENHNPVFAAAAATGSVTEDASLSNAPVELITNGGFQNSYIQDGSARPSGWSYTGAVFDDYSGRLDNSSGMLNSNTDPAINSMQQTVSTVVGQTYTLTFYMQDFYTVTNQYDWNTHSYVPAIFDVTTGSQTQAINYTLNYSSNGPYTQYTVQFVATDANTVIKFWSPDQPYGSFHIDDVSVKAVTTGTPGVETATGSIAFTDADATDTHSVSVTTPVGSNYYGTFAATPDDVNHNVNWTFSVNDSAIQSLGANDHIDQTYTLTINDGHGGTDTKTVTVTVNGANDAASISGTAIGTVKEDGTLTAGGTIAVSDVDTGENHFQTPGTLTGTYGTFTFDANTGAWGYTLNNAASNVQALNTSDTVHDQLIVKSVDGTATQTIDVTINGTDEPAPPAPLTVNDTSDASGRYALAADDELPPHVISLNASSLFSGGTGTVTYSYQLVSNPASTSWLTITAGGQISGNPDTSNAGNYIYKVTATDSAGSVSTYIALTVLPNLSYNVEVVSNDATAGNLYWPNHSGAYNDVVTFTGANPNVEANAAWGIDVMLGQSGINRMNGGDGDDALYGMAGNDILAGGNGNDFIDGGAGNDTIAGGAGNDTLVGGSGDDTFNYVIGDGTDIVGGGLGTDTLAITGTSGDDTLTITVSGGVITTFNSSTLTGVEIVTADLGSHGSAGDVLSYAGTTEGVAVNLALGTATGFISVANIENVTGGSGDDTLIGNSGANALIGGIGNDVLTGGAGSDSLNGGTGNDTFVFNAVAGTSTDSGRVNNGSNDTGQDTIVGFSASDDTIKIIATNVSSFVHGTNTAVDPSGFSNTTAVVDLGSGDAGDVVITFSGGTPTESNFEARLQYDLTGTSGNDTLTGGALNDLLSGGAGGDTLNGGIGNDTLTGGIGNDTLTGGLGADRFVFAEAGSSNRDTILDFSNSQGDVLDFSALLGAGTGAAANGSNINDYVKLTQSGSNILVQVDVNGATGGAQWADVATLQGYGTSNADIVKIAFQNIDHQMSA</sequence>
<reference evidence="6 7" key="1">
    <citation type="submission" date="2016-03" db="EMBL/GenBank/DDBJ databases">
        <title>Microsymbionts genomes from the relict species Vavilovia formosa (Stev.) Fed.</title>
        <authorList>
            <person name="Kopat V."/>
            <person name="Chirak E."/>
            <person name="Kimeklis A."/>
            <person name="Andronov E."/>
        </authorList>
    </citation>
    <scope>NUCLEOTIDE SEQUENCE [LARGE SCALE GENOMIC DNA]</scope>
    <source>
        <strain evidence="6 7">Vaf07</strain>
    </source>
</reference>
<dbReference type="InterPro" id="IPR013783">
    <property type="entry name" value="Ig-like_fold"/>
</dbReference>
<evidence type="ECO:0000256" key="2">
    <source>
        <dbReference type="ARBA" id="ARBA00022737"/>
    </source>
</evidence>
<keyword evidence="3" id="KW-0325">Glycoprotein</keyword>
<feature type="compositionally biased region" description="Basic and acidic residues" evidence="4">
    <location>
        <begin position="1478"/>
        <end position="1489"/>
    </location>
</feature>
<organism evidence="6 7">
    <name type="scientific">Tardiphaga robiniae</name>
    <dbReference type="NCBI Taxonomy" id="943830"/>
    <lineage>
        <taxon>Bacteria</taxon>
        <taxon>Pseudomonadati</taxon>
        <taxon>Pseudomonadota</taxon>
        <taxon>Alphaproteobacteria</taxon>
        <taxon>Hyphomicrobiales</taxon>
        <taxon>Nitrobacteraceae</taxon>
        <taxon>Tardiphaga</taxon>
    </lineage>
</organism>
<dbReference type="Proteomes" id="UP000076574">
    <property type="component" value="Unassembled WGS sequence"/>
</dbReference>
<evidence type="ECO:0000256" key="1">
    <source>
        <dbReference type="ARBA" id="ARBA00022729"/>
    </source>
</evidence>
<dbReference type="InterPro" id="IPR019959">
    <property type="entry name" value="T1SS-143_rpt-cont_dom"/>
</dbReference>
<dbReference type="InterPro" id="IPR040853">
    <property type="entry name" value="RapA2_cadherin-like"/>
</dbReference>
<dbReference type="Pfam" id="PF19116">
    <property type="entry name" value="DUF5801"/>
    <property type="match status" value="2"/>
</dbReference>
<dbReference type="NCBIfam" id="TIGR03660">
    <property type="entry name" value="T1SS_rpt_143"/>
    <property type="match status" value="10"/>
</dbReference>
<proteinExistence type="predicted"/>
<keyword evidence="1" id="KW-0732">Signal</keyword>
<dbReference type="InterPro" id="IPR002126">
    <property type="entry name" value="Cadherin-like_dom"/>
</dbReference>
<dbReference type="InterPro" id="IPR001343">
    <property type="entry name" value="Hemolysn_Ca-bd"/>
</dbReference>
<dbReference type="STRING" id="943830.A4A58_17755"/>
<dbReference type="InterPro" id="IPR019960">
    <property type="entry name" value="T1SS_VCA0849"/>
</dbReference>
<name>A0A163X8X8_9BRAD</name>
<dbReference type="OrthoDB" id="8143322at2"/>
<evidence type="ECO:0000256" key="4">
    <source>
        <dbReference type="SAM" id="MobiDB-lite"/>
    </source>
</evidence>
<dbReference type="NCBIfam" id="TIGR03661">
    <property type="entry name" value="T1SS_VCA0849"/>
    <property type="match status" value="1"/>
</dbReference>
<feature type="region of interest" description="Disordered" evidence="4">
    <location>
        <begin position="1478"/>
        <end position="1504"/>
    </location>
</feature>
<evidence type="ECO:0000259" key="5">
    <source>
        <dbReference type="PROSITE" id="PS50268"/>
    </source>
</evidence>
<dbReference type="Pfam" id="PF05345">
    <property type="entry name" value="He_PIG"/>
    <property type="match status" value="1"/>
</dbReference>
<dbReference type="GO" id="GO:0007156">
    <property type="term" value="P:homophilic cell adhesion via plasma membrane adhesion molecules"/>
    <property type="evidence" value="ECO:0007669"/>
    <property type="project" value="InterPro"/>
</dbReference>
<dbReference type="InterPro" id="IPR010221">
    <property type="entry name" value="VCBS_dom"/>
</dbReference>
<dbReference type="InterPro" id="IPR011049">
    <property type="entry name" value="Serralysin-like_metalloprot_C"/>
</dbReference>
<dbReference type="PROSITE" id="PS51854">
    <property type="entry name" value="CSPG"/>
    <property type="match status" value="1"/>
</dbReference>
<dbReference type="Gene3D" id="2.60.40.10">
    <property type="entry name" value="Immunoglobulins"/>
    <property type="match status" value="2"/>
</dbReference>
<dbReference type="Pfam" id="PF00353">
    <property type="entry name" value="HemolysinCabind"/>
    <property type="match status" value="4"/>
</dbReference>
<evidence type="ECO:0000313" key="6">
    <source>
        <dbReference type="EMBL" id="KZD20585.1"/>
    </source>
</evidence>
<dbReference type="Gene3D" id="2.60.40.60">
    <property type="entry name" value="Cadherins"/>
    <property type="match status" value="2"/>
</dbReference>
<dbReference type="RefSeq" id="WP_068738131.1">
    <property type="nucleotide sequence ID" value="NZ_LVYV01000055.1"/>
</dbReference>